<reference evidence="3" key="1">
    <citation type="submission" date="2025-08" db="UniProtKB">
        <authorList>
            <consortium name="RefSeq"/>
        </authorList>
    </citation>
    <scope>IDENTIFICATION</scope>
    <source>
        <tissue evidence="3">Entire body</tissue>
    </source>
</reference>
<feature type="compositionally biased region" description="Low complexity" evidence="1">
    <location>
        <begin position="170"/>
        <end position="181"/>
    </location>
</feature>
<feature type="region of interest" description="Disordered" evidence="1">
    <location>
        <begin position="143"/>
        <end position="201"/>
    </location>
</feature>
<evidence type="ECO:0000256" key="1">
    <source>
        <dbReference type="SAM" id="MobiDB-lite"/>
    </source>
</evidence>
<proteinExistence type="predicted"/>
<protein>
    <submittedName>
        <fullName evidence="3">Uncharacterized protein LOC108738872</fullName>
    </submittedName>
</protein>
<sequence length="387" mass="43625">ELLVLCATEKRWWPRRVQVRAGQLFVGNASGDTPIKSFRIPLRHLSLEAGPLPNSLAMYKGQNVVLTLQTANEAAFDLWVKAIAIEIIRQTPLDAVRYLDILTLQECWNRKRTQDCEKDWNFNCTSPRNSAHCDMCTAKEETAPILRPPSPPPTIKRPLSPPPSPPPLIFPSLHSPSSVSLPPTPTTPPPLSPNKISEDKKTSPEFLTNTTQGRTLILQHPPSTPHTRYLRSANLHHPPEMHHIFPTNNLSVWNNSQPKKNADCKGYSFDVLLKKCQNAENYVPVKEKLLLFETLCNLGREALGVEEGARNGFIMGKRAVSMHDLTNLPYSSPGVRQICKYFENKTDIEDSKKFGSICRTNRRLINSDTQLHDAQKALNYVQYVKVT</sequence>
<feature type="compositionally biased region" description="Pro residues" evidence="1">
    <location>
        <begin position="146"/>
        <end position="169"/>
    </location>
</feature>
<feature type="non-terminal residue" evidence="3">
    <location>
        <position position="1"/>
    </location>
</feature>
<dbReference type="KEGG" id="apln:108738872"/>
<dbReference type="AlphaFoldDB" id="A0A7F5RC44"/>
<dbReference type="OrthoDB" id="8189406at2759"/>
<evidence type="ECO:0000313" key="2">
    <source>
        <dbReference type="Proteomes" id="UP000192223"/>
    </source>
</evidence>
<feature type="compositionally biased region" description="Pro residues" evidence="1">
    <location>
        <begin position="182"/>
        <end position="192"/>
    </location>
</feature>
<organism evidence="2 3">
    <name type="scientific">Agrilus planipennis</name>
    <name type="common">Emerald ash borer</name>
    <name type="synonym">Agrilus marcopoli</name>
    <dbReference type="NCBI Taxonomy" id="224129"/>
    <lineage>
        <taxon>Eukaryota</taxon>
        <taxon>Metazoa</taxon>
        <taxon>Ecdysozoa</taxon>
        <taxon>Arthropoda</taxon>
        <taxon>Hexapoda</taxon>
        <taxon>Insecta</taxon>
        <taxon>Pterygota</taxon>
        <taxon>Neoptera</taxon>
        <taxon>Endopterygota</taxon>
        <taxon>Coleoptera</taxon>
        <taxon>Polyphaga</taxon>
        <taxon>Elateriformia</taxon>
        <taxon>Buprestoidea</taxon>
        <taxon>Buprestidae</taxon>
        <taxon>Agrilinae</taxon>
        <taxon>Agrilus</taxon>
    </lineage>
</organism>
<dbReference type="GeneID" id="108738872"/>
<name>A0A7F5RC44_AGRPL</name>
<accession>A0A7F5RC44</accession>
<evidence type="ECO:0000313" key="3">
    <source>
        <dbReference type="RefSeq" id="XP_025833537.1"/>
    </source>
</evidence>
<dbReference type="InParanoid" id="A0A7F5RC44"/>
<gene>
    <name evidence="3" type="primary">LOC108738872</name>
</gene>
<dbReference type="RefSeq" id="XP_025833537.1">
    <property type="nucleotide sequence ID" value="XM_025977752.1"/>
</dbReference>
<keyword evidence="2" id="KW-1185">Reference proteome</keyword>
<dbReference type="Proteomes" id="UP000192223">
    <property type="component" value="Unplaced"/>
</dbReference>